<dbReference type="EMBL" id="RXIC02000024">
    <property type="protein sequence ID" value="KAB1210076.1"/>
    <property type="molecule type" value="Genomic_DNA"/>
</dbReference>
<gene>
    <name evidence="1" type="ORF">CJ030_MR6G011348</name>
</gene>
<sequence>MGRSIGDIMDDQGWIGHLKREGVASVDMVQEFYTALLDVVDLDAPGWTVTVHEVTFQLSADILAAFMGMQRPIRAFLAVEMGNKPHTEDIFLLLRPVWELLSVLVVEREIILELSKLWTVWDYNIYNNNVALMERGLRDEVIAMQNELTSVIAHVSQLYHSLSTVSIQVRTFIKRVDNVEEQLEHVRDAIGQDLKEPSHRHDSD</sequence>
<comment type="caution">
    <text evidence="1">The sequence shown here is derived from an EMBL/GenBank/DDBJ whole genome shotgun (WGS) entry which is preliminary data.</text>
</comment>
<evidence type="ECO:0000313" key="1">
    <source>
        <dbReference type="EMBL" id="KAB1210076.1"/>
    </source>
</evidence>
<dbReference type="Proteomes" id="UP000516437">
    <property type="component" value="Chromosome 6"/>
</dbReference>
<proteinExistence type="predicted"/>
<keyword evidence="2" id="KW-1185">Reference proteome</keyword>
<reference evidence="1 2" key="1">
    <citation type="journal article" date="2019" name="Plant Biotechnol. J.">
        <title>The red bayberry genome and genetic basis of sex determination.</title>
        <authorList>
            <person name="Jia H.M."/>
            <person name="Jia H.J."/>
            <person name="Cai Q.L."/>
            <person name="Wang Y."/>
            <person name="Zhao H.B."/>
            <person name="Yang W.F."/>
            <person name="Wang G.Y."/>
            <person name="Li Y.H."/>
            <person name="Zhan D.L."/>
            <person name="Shen Y.T."/>
            <person name="Niu Q.F."/>
            <person name="Chang L."/>
            <person name="Qiu J."/>
            <person name="Zhao L."/>
            <person name="Xie H.B."/>
            <person name="Fu W.Y."/>
            <person name="Jin J."/>
            <person name="Li X.W."/>
            <person name="Jiao Y."/>
            <person name="Zhou C.C."/>
            <person name="Tu T."/>
            <person name="Chai C.Y."/>
            <person name="Gao J.L."/>
            <person name="Fan L.J."/>
            <person name="van de Weg E."/>
            <person name="Wang J.Y."/>
            <person name="Gao Z.S."/>
        </authorList>
    </citation>
    <scope>NUCLEOTIDE SEQUENCE [LARGE SCALE GENOMIC DNA]</scope>
    <source>
        <tissue evidence="1">Leaves</tissue>
    </source>
</reference>
<evidence type="ECO:0000313" key="2">
    <source>
        <dbReference type="Proteomes" id="UP000516437"/>
    </source>
</evidence>
<dbReference type="AlphaFoldDB" id="A0A6A1VD31"/>
<accession>A0A6A1VD31</accession>
<dbReference type="OrthoDB" id="10255630at2759"/>
<organism evidence="1 2">
    <name type="scientific">Morella rubra</name>
    <name type="common">Chinese bayberry</name>
    <dbReference type="NCBI Taxonomy" id="262757"/>
    <lineage>
        <taxon>Eukaryota</taxon>
        <taxon>Viridiplantae</taxon>
        <taxon>Streptophyta</taxon>
        <taxon>Embryophyta</taxon>
        <taxon>Tracheophyta</taxon>
        <taxon>Spermatophyta</taxon>
        <taxon>Magnoliopsida</taxon>
        <taxon>eudicotyledons</taxon>
        <taxon>Gunneridae</taxon>
        <taxon>Pentapetalae</taxon>
        <taxon>rosids</taxon>
        <taxon>fabids</taxon>
        <taxon>Fagales</taxon>
        <taxon>Myricaceae</taxon>
        <taxon>Morella</taxon>
    </lineage>
</organism>
<protein>
    <submittedName>
        <fullName evidence="1">Uncharacterized protein</fullName>
    </submittedName>
</protein>
<name>A0A6A1VD31_9ROSI</name>